<dbReference type="GO" id="GO:0106312">
    <property type="term" value="F:methylenetetrahydrofolate reductase (NADH) activity"/>
    <property type="evidence" value="ECO:0007669"/>
    <property type="project" value="UniProtKB-EC"/>
</dbReference>
<evidence type="ECO:0000256" key="7">
    <source>
        <dbReference type="ARBA" id="ARBA00048628"/>
    </source>
</evidence>
<evidence type="ECO:0000256" key="4">
    <source>
        <dbReference type="ARBA" id="ARBA00022630"/>
    </source>
</evidence>
<evidence type="ECO:0000256" key="5">
    <source>
        <dbReference type="ARBA" id="ARBA00022827"/>
    </source>
</evidence>
<dbReference type="OrthoDB" id="9803687at2"/>
<dbReference type="GO" id="GO:0071949">
    <property type="term" value="F:FAD binding"/>
    <property type="evidence" value="ECO:0007669"/>
    <property type="project" value="TreeGrafter"/>
</dbReference>
<evidence type="ECO:0000256" key="6">
    <source>
        <dbReference type="ARBA" id="ARBA00023002"/>
    </source>
</evidence>
<dbReference type="Proteomes" id="UP000184251">
    <property type="component" value="Unassembled WGS sequence"/>
</dbReference>
<name>A0A1M4XL17_9FIRM</name>
<feature type="domain" description="Methylene-tetrahydrofolate reductase C-terminal-like" evidence="9">
    <location>
        <begin position="399"/>
        <end position="490"/>
    </location>
</feature>
<sequence>MANKKLSYKDAVLSKEHFSVTWELVPGRGSTEPAQDQVIETAKLAVDDPRINAFTITENPSGKPAILPYPLAKQILDETGGETLIHFTCKDKNRNEIESQLHAMNRSGLKNLLIMTGDYTTEGYAGRPKPVFDIDAVHTLKMIKKMNQGYEIPVRKGTKKLNETDYFTGAVVSPFKSTEPEQMAQYYKMHQKVDNGASYLITQLGYDARKFDELRRYADRYELGVPLIGNIFVLSLPVAKMMNKNLIPGCVVTDKMIRDMEDEKGKYPDNKKRQLLRAAKLYAVLKGLKYDGATIAGHGMSYDDLCWILDKGEELLLDWQEIAKEFDYPMDNGFYYFEKDPATGLNTDVPVDRSKTGHKRNSLFDRMFGLVHKLVFKESALFYPMVKFFAKKIDKNFLNKPFTWFEYYTKTFTNECRFCGDCVMHEIGFQCPMSKCPKSQRNGACGGGRDGWCEVYPGKQKCIYVVMYEKLKAHEKEYTMKLRYAPPCNWDLYKTSSWLNFFNERDYNYRKDE</sequence>
<dbReference type="GO" id="GO:0009086">
    <property type="term" value="P:methionine biosynthetic process"/>
    <property type="evidence" value="ECO:0007669"/>
    <property type="project" value="TreeGrafter"/>
</dbReference>
<dbReference type="PANTHER" id="PTHR45754">
    <property type="entry name" value="METHYLENETETRAHYDROFOLATE REDUCTASE"/>
    <property type="match status" value="1"/>
</dbReference>
<keyword evidence="11" id="KW-1185">Reference proteome</keyword>
<gene>
    <name evidence="10" type="ORF">SAMN02746064_01525</name>
</gene>
<dbReference type="Gene3D" id="3.20.20.220">
    <property type="match status" value="1"/>
</dbReference>
<comment type="similarity">
    <text evidence="3 8">Belongs to the methylenetetrahydrofolate reductase family.</text>
</comment>
<comment type="catalytic activity">
    <reaction evidence="7">
        <text>(6S)-5-methyl-5,6,7,8-tetrahydrofolate + NAD(+) = (6R)-5,10-methylene-5,6,7,8-tetrahydrofolate + NADH + H(+)</text>
        <dbReference type="Rhea" id="RHEA:19821"/>
        <dbReference type="ChEBI" id="CHEBI:15378"/>
        <dbReference type="ChEBI" id="CHEBI:15636"/>
        <dbReference type="ChEBI" id="CHEBI:18608"/>
        <dbReference type="ChEBI" id="CHEBI:57540"/>
        <dbReference type="ChEBI" id="CHEBI:57945"/>
        <dbReference type="EC" id="1.5.1.54"/>
    </reaction>
    <physiologicalReaction direction="right-to-left" evidence="7">
        <dbReference type="Rhea" id="RHEA:19823"/>
    </physiologicalReaction>
</comment>
<dbReference type="InterPro" id="IPR003171">
    <property type="entry name" value="Mehydrof_redctse-like"/>
</dbReference>
<accession>A0A1M4XL17</accession>
<evidence type="ECO:0000256" key="1">
    <source>
        <dbReference type="ARBA" id="ARBA00001974"/>
    </source>
</evidence>
<proteinExistence type="inferred from homology"/>
<evidence type="ECO:0000256" key="8">
    <source>
        <dbReference type="RuleBase" id="RU003862"/>
    </source>
</evidence>
<keyword evidence="5 8" id="KW-0274">FAD</keyword>
<comment type="cofactor">
    <cofactor evidence="1 8">
        <name>FAD</name>
        <dbReference type="ChEBI" id="CHEBI:57692"/>
    </cofactor>
</comment>
<keyword evidence="6 8" id="KW-0560">Oxidoreductase</keyword>
<dbReference type="EMBL" id="FQTU01000010">
    <property type="protein sequence ID" value="SHE94141.1"/>
    <property type="molecule type" value="Genomic_DNA"/>
</dbReference>
<organism evidence="10 11">
    <name type="scientific">Alkalibacter saccharofermentans DSM 14828</name>
    <dbReference type="NCBI Taxonomy" id="1120975"/>
    <lineage>
        <taxon>Bacteria</taxon>
        <taxon>Bacillati</taxon>
        <taxon>Bacillota</taxon>
        <taxon>Clostridia</taxon>
        <taxon>Eubacteriales</taxon>
        <taxon>Eubacteriaceae</taxon>
        <taxon>Alkalibacter</taxon>
    </lineage>
</organism>
<dbReference type="Pfam" id="PF02219">
    <property type="entry name" value="MTHFR"/>
    <property type="match status" value="1"/>
</dbReference>
<dbReference type="RefSeq" id="WP_073270747.1">
    <property type="nucleotide sequence ID" value="NZ_FQTU01000010.1"/>
</dbReference>
<evidence type="ECO:0000313" key="10">
    <source>
        <dbReference type="EMBL" id="SHE94141.1"/>
    </source>
</evidence>
<dbReference type="UniPathway" id="UPA00193"/>
<evidence type="ECO:0000313" key="11">
    <source>
        <dbReference type="Proteomes" id="UP000184251"/>
    </source>
</evidence>
<protein>
    <recommendedName>
        <fullName evidence="8">Methylenetetrahydrofolate reductase</fullName>
    </recommendedName>
</protein>
<dbReference type="InterPro" id="IPR022026">
    <property type="entry name" value="DUF5981"/>
</dbReference>
<keyword evidence="4 8" id="KW-0285">Flavoprotein</keyword>
<reference evidence="10 11" key="1">
    <citation type="submission" date="2016-11" db="EMBL/GenBank/DDBJ databases">
        <authorList>
            <person name="Jaros S."/>
            <person name="Januszkiewicz K."/>
            <person name="Wedrychowicz H."/>
        </authorList>
    </citation>
    <scope>NUCLEOTIDE SEQUENCE [LARGE SCALE GENOMIC DNA]</scope>
    <source>
        <strain evidence="10 11">DSM 14828</strain>
    </source>
</reference>
<dbReference type="STRING" id="1120975.SAMN02746064_01525"/>
<dbReference type="SUPFAM" id="SSF51730">
    <property type="entry name" value="FAD-linked oxidoreductase"/>
    <property type="match status" value="1"/>
</dbReference>
<evidence type="ECO:0000256" key="3">
    <source>
        <dbReference type="ARBA" id="ARBA00006743"/>
    </source>
</evidence>
<evidence type="ECO:0000256" key="2">
    <source>
        <dbReference type="ARBA" id="ARBA00004777"/>
    </source>
</evidence>
<dbReference type="PANTHER" id="PTHR45754:SF3">
    <property type="entry name" value="METHYLENETETRAHYDROFOLATE REDUCTASE (NADPH)"/>
    <property type="match status" value="1"/>
</dbReference>
<comment type="pathway">
    <text evidence="2 8">One-carbon metabolism; tetrahydrofolate interconversion.</text>
</comment>
<dbReference type="GO" id="GO:0035999">
    <property type="term" value="P:tetrahydrofolate interconversion"/>
    <property type="evidence" value="ECO:0007669"/>
    <property type="project" value="UniProtKB-UniPathway"/>
</dbReference>
<evidence type="ECO:0000259" key="9">
    <source>
        <dbReference type="Pfam" id="PF12225"/>
    </source>
</evidence>
<dbReference type="GO" id="GO:0005829">
    <property type="term" value="C:cytosol"/>
    <property type="evidence" value="ECO:0007669"/>
    <property type="project" value="TreeGrafter"/>
</dbReference>
<dbReference type="AlphaFoldDB" id="A0A1M4XL17"/>
<dbReference type="Pfam" id="PF12225">
    <property type="entry name" value="DUF5981"/>
    <property type="match status" value="1"/>
</dbReference>
<dbReference type="InterPro" id="IPR029041">
    <property type="entry name" value="FAD-linked_oxidoreductase-like"/>
</dbReference>